<keyword evidence="3" id="KW-1185">Reference proteome</keyword>
<dbReference type="RefSeq" id="WP_008062972.1">
    <property type="nucleotide sequence ID" value="NZ_AFHG01000053.1"/>
</dbReference>
<accession>F5RF41</accession>
<dbReference type="AlphaFoldDB" id="F5RF41"/>
<gene>
    <name evidence="2" type="ORF">METUNv1_02918</name>
</gene>
<evidence type="ECO:0000256" key="1">
    <source>
        <dbReference type="SAM" id="MobiDB-lite"/>
    </source>
</evidence>
<evidence type="ECO:0000313" key="3">
    <source>
        <dbReference type="Proteomes" id="UP000005019"/>
    </source>
</evidence>
<reference evidence="2 3" key="1">
    <citation type="journal article" date="2011" name="J. Bacteriol.">
        <title>Genome sequence of Methyloversatilis universalis FAM5T, a methylotrophic representative of the order Rhodocyclales.</title>
        <authorList>
            <person name="Kittichotirat W."/>
            <person name="Good N.M."/>
            <person name="Hall R."/>
            <person name="Bringel F."/>
            <person name="Lajus A."/>
            <person name="Medigue C."/>
            <person name="Smalley N.E."/>
            <person name="Beck D."/>
            <person name="Bumgarner R."/>
            <person name="Vuilleumier S."/>
            <person name="Kalyuzhnaya M.G."/>
        </authorList>
    </citation>
    <scope>NUCLEOTIDE SEQUENCE [LARGE SCALE GENOMIC DNA]</scope>
    <source>
        <strain evidence="3">ATCC BAA-1314 / JCM 13912 / FAM5</strain>
    </source>
</reference>
<proteinExistence type="predicted"/>
<dbReference type="OrthoDB" id="8565293at2"/>
<dbReference type="Proteomes" id="UP000005019">
    <property type="component" value="Unassembled WGS sequence"/>
</dbReference>
<evidence type="ECO:0000313" key="2">
    <source>
        <dbReference type="EMBL" id="EGK70697.1"/>
    </source>
</evidence>
<dbReference type="STRING" id="1000565.METUNv1_02918"/>
<protein>
    <submittedName>
        <fullName evidence="2">Uncharacterized protein</fullName>
    </submittedName>
</protein>
<feature type="region of interest" description="Disordered" evidence="1">
    <location>
        <begin position="1"/>
        <end position="56"/>
    </location>
</feature>
<feature type="compositionally biased region" description="Basic and acidic residues" evidence="1">
    <location>
        <begin position="30"/>
        <end position="41"/>
    </location>
</feature>
<dbReference type="EMBL" id="AFHG01000053">
    <property type="protein sequence ID" value="EGK70697.1"/>
    <property type="molecule type" value="Genomic_DNA"/>
</dbReference>
<sequence length="56" mass="6296">MNEKTAARLSRKPRALKPRNPLATAALMRKGGEHARTDKKAGRARQKAAWLKSRDE</sequence>
<organism evidence="2 3">
    <name type="scientific">Methyloversatilis universalis (strain ATCC BAA-1314 / DSM 25237 / JCM 13912 / CCUG 52030 / FAM5)</name>
    <dbReference type="NCBI Taxonomy" id="1000565"/>
    <lineage>
        <taxon>Bacteria</taxon>
        <taxon>Pseudomonadati</taxon>
        <taxon>Pseudomonadota</taxon>
        <taxon>Betaproteobacteria</taxon>
        <taxon>Nitrosomonadales</taxon>
        <taxon>Sterolibacteriaceae</taxon>
        <taxon>Methyloversatilis</taxon>
    </lineage>
</organism>
<name>F5RF41_METUF</name>
<comment type="caution">
    <text evidence="2">The sequence shown here is derived from an EMBL/GenBank/DDBJ whole genome shotgun (WGS) entry which is preliminary data.</text>
</comment>